<comment type="caution">
    <text evidence="1">The sequence shown here is derived from an EMBL/GenBank/DDBJ whole genome shotgun (WGS) entry which is preliminary data.</text>
</comment>
<keyword evidence="2" id="KW-1185">Reference proteome</keyword>
<name>A0ACB8G6R3_9SAUR</name>
<reference evidence="1" key="1">
    <citation type="submission" date="2021-08" db="EMBL/GenBank/DDBJ databases">
        <title>The first chromosome-level gecko genome reveals the dynamic sex chromosomes of Neotropical dwarf geckos (Sphaerodactylidae: Sphaerodactylus).</title>
        <authorList>
            <person name="Pinto B.J."/>
            <person name="Keating S.E."/>
            <person name="Gamble T."/>
        </authorList>
    </citation>
    <scope>NUCLEOTIDE SEQUENCE</scope>
    <source>
        <strain evidence="1">TG3544</strain>
    </source>
</reference>
<evidence type="ECO:0000313" key="1">
    <source>
        <dbReference type="EMBL" id="KAH8015120.1"/>
    </source>
</evidence>
<protein>
    <submittedName>
        <fullName evidence="1">Uncharacterized protein</fullName>
    </submittedName>
</protein>
<gene>
    <name evidence="1" type="ORF">K3G42_033293</name>
</gene>
<proteinExistence type="predicted"/>
<accession>A0ACB8G6R3</accession>
<sequence>MTLNPHLLSTDSSSEAQPKYIKGGKRYGRRSLPEFQEPGEDFAKVTVIEPLDEEGQQPCLSSDACDEGEEGHGTFAPRFSSRGGPVVQ</sequence>
<dbReference type="Proteomes" id="UP000827872">
    <property type="component" value="Linkage Group LG02"/>
</dbReference>
<organism evidence="1 2">
    <name type="scientific">Sphaerodactylus townsendi</name>
    <dbReference type="NCBI Taxonomy" id="933632"/>
    <lineage>
        <taxon>Eukaryota</taxon>
        <taxon>Metazoa</taxon>
        <taxon>Chordata</taxon>
        <taxon>Craniata</taxon>
        <taxon>Vertebrata</taxon>
        <taxon>Euteleostomi</taxon>
        <taxon>Lepidosauria</taxon>
        <taxon>Squamata</taxon>
        <taxon>Bifurcata</taxon>
        <taxon>Gekkota</taxon>
        <taxon>Sphaerodactylidae</taxon>
        <taxon>Sphaerodactylus</taxon>
    </lineage>
</organism>
<evidence type="ECO:0000313" key="2">
    <source>
        <dbReference type="Proteomes" id="UP000827872"/>
    </source>
</evidence>
<dbReference type="EMBL" id="CM037615">
    <property type="protein sequence ID" value="KAH8015120.1"/>
    <property type="molecule type" value="Genomic_DNA"/>
</dbReference>